<feature type="region of interest" description="Disordered" evidence="1">
    <location>
        <begin position="15"/>
        <end position="63"/>
    </location>
</feature>
<keyword evidence="3" id="KW-1185">Reference proteome</keyword>
<evidence type="ECO:0000313" key="2">
    <source>
        <dbReference type="EMBL" id="KAF6422925.1"/>
    </source>
</evidence>
<evidence type="ECO:0000256" key="1">
    <source>
        <dbReference type="SAM" id="MobiDB-lite"/>
    </source>
</evidence>
<feature type="compositionally biased region" description="Basic residues" evidence="1">
    <location>
        <begin position="47"/>
        <end position="56"/>
    </location>
</feature>
<sequence>MNRYALCEGAQLPPGGYPGSNAYEGAQLPPGGYPGSDAYENTARVPQRPRGRRRKEGPRVSAAPFQKLLPEFATDAVIFEAENGSYTGSTPALLGRRVTVRRWEASHWGRYVNLPECKSCHCSNA</sequence>
<comment type="caution">
    <text evidence="2">The sequence shown here is derived from an EMBL/GenBank/DDBJ whole genome shotgun (WGS) entry which is preliminary data.</text>
</comment>
<name>A0A7J8DIN9_ROUAE</name>
<dbReference type="AlphaFoldDB" id="A0A7J8DIN9"/>
<evidence type="ECO:0000313" key="3">
    <source>
        <dbReference type="Proteomes" id="UP000593571"/>
    </source>
</evidence>
<dbReference type="Proteomes" id="UP000593571">
    <property type="component" value="Unassembled WGS sequence"/>
</dbReference>
<proteinExistence type="predicted"/>
<protein>
    <submittedName>
        <fullName evidence="2">Uncharacterized protein</fullName>
    </submittedName>
</protein>
<gene>
    <name evidence="2" type="ORF">HJG63_008711</name>
</gene>
<reference evidence="2 3" key="1">
    <citation type="journal article" date="2020" name="Nature">
        <title>Six reference-quality genomes reveal evolution of bat adaptations.</title>
        <authorList>
            <person name="Jebb D."/>
            <person name="Huang Z."/>
            <person name="Pippel M."/>
            <person name="Hughes G.M."/>
            <person name="Lavrichenko K."/>
            <person name="Devanna P."/>
            <person name="Winkler S."/>
            <person name="Jermiin L.S."/>
            <person name="Skirmuntt E.C."/>
            <person name="Katzourakis A."/>
            <person name="Burkitt-Gray L."/>
            <person name="Ray D.A."/>
            <person name="Sullivan K.A.M."/>
            <person name="Roscito J.G."/>
            <person name="Kirilenko B.M."/>
            <person name="Davalos L.M."/>
            <person name="Corthals A.P."/>
            <person name="Power M.L."/>
            <person name="Jones G."/>
            <person name="Ransome R.D."/>
            <person name="Dechmann D.K.N."/>
            <person name="Locatelli A.G."/>
            <person name="Puechmaille S.J."/>
            <person name="Fedrigo O."/>
            <person name="Jarvis E.D."/>
            <person name="Hiller M."/>
            <person name="Vernes S.C."/>
            <person name="Myers E.W."/>
            <person name="Teeling E.C."/>
        </authorList>
    </citation>
    <scope>NUCLEOTIDE SEQUENCE [LARGE SCALE GENOMIC DNA]</scope>
    <source>
        <strain evidence="2">MRouAeg1</strain>
        <tissue evidence="2">Muscle</tissue>
    </source>
</reference>
<dbReference type="EMBL" id="JACASE010000012">
    <property type="protein sequence ID" value="KAF6422925.1"/>
    <property type="molecule type" value="Genomic_DNA"/>
</dbReference>
<accession>A0A7J8DIN9</accession>
<organism evidence="2 3">
    <name type="scientific">Rousettus aegyptiacus</name>
    <name type="common">Egyptian fruit bat</name>
    <name type="synonym">Pteropus aegyptiacus</name>
    <dbReference type="NCBI Taxonomy" id="9407"/>
    <lineage>
        <taxon>Eukaryota</taxon>
        <taxon>Metazoa</taxon>
        <taxon>Chordata</taxon>
        <taxon>Craniata</taxon>
        <taxon>Vertebrata</taxon>
        <taxon>Euteleostomi</taxon>
        <taxon>Mammalia</taxon>
        <taxon>Eutheria</taxon>
        <taxon>Laurasiatheria</taxon>
        <taxon>Chiroptera</taxon>
        <taxon>Yinpterochiroptera</taxon>
        <taxon>Pteropodoidea</taxon>
        <taxon>Pteropodidae</taxon>
        <taxon>Rousettinae</taxon>
        <taxon>Rousettus</taxon>
    </lineage>
</organism>